<reference evidence="3" key="1">
    <citation type="submission" date="2013-02" db="EMBL/GenBank/DDBJ databases">
        <title>The complete genome sequence of Corynebacterium casei LMG S-19264 (=DSM 44701).</title>
        <authorList>
            <person name="Ruckert C."/>
            <person name="Albersmeier A."/>
            <person name="Kalinowski J."/>
        </authorList>
    </citation>
    <scope>NUCLEOTIDE SEQUENCE [LARGE SCALE GENOMIC DNA]</scope>
    <source>
        <strain evidence="3">LMG S-19264</strain>
    </source>
</reference>
<evidence type="ECO:0000313" key="3">
    <source>
        <dbReference type="Proteomes" id="UP000019226"/>
    </source>
</evidence>
<evidence type="ECO:0000259" key="1">
    <source>
        <dbReference type="Pfam" id="PF02796"/>
    </source>
</evidence>
<dbReference type="Pfam" id="PF02796">
    <property type="entry name" value="HTH_7"/>
    <property type="match status" value="1"/>
</dbReference>
<sequence>MQQAEGIARTKTRSVYKGRAKVLTDEQLAQAQEWVDAGIPKAEVARRLGIGRTTLYSYLKQEK</sequence>
<accession>A0ABN4CC82</accession>
<name>A0ABN4CC82_9CORY</name>
<dbReference type="EMBL" id="CP004350">
    <property type="protein sequence ID" value="AHI18672.1"/>
    <property type="molecule type" value="Genomic_DNA"/>
</dbReference>
<dbReference type="InterPro" id="IPR009057">
    <property type="entry name" value="Homeodomain-like_sf"/>
</dbReference>
<dbReference type="CDD" id="cd00569">
    <property type="entry name" value="HTH_Hin_like"/>
    <property type="match status" value="1"/>
</dbReference>
<evidence type="ECO:0000313" key="2">
    <source>
        <dbReference type="EMBL" id="AHI18672.1"/>
    </source>
</evidence>
<dbReference type="Gene3D" id="1.10.10.60">
    <property type="entry name" value="Homeodomain-like"/>
    <property type="match status" value="1"/>
</dbReference>
<dbReference type="SUPFAM" id="SSF46689">
    <property type="entry name" value="Homeodomain-like"/>
    <property type="match status" value="1"/>
</dbReference>
<gene>
    <name evidence="2" type="ORF">CCASEI_00435</name>
</gene>
<organism evidence="2 3">
    <name type="scientific">Corynebacterium casei LMG S-19264</name>
    <dbReference type="NCBI Taxonomy" id="1285583"/>
    <lineage>
        <taxon>Bacteria</taxon>
        <taxon>Bacillati</taxon>
        <taxon>Actinomycetota</taxon>
        <taxon>Actinomycetes</taxon>
        <taxon>Mycobacteriales</taxon>
        <taxon>Corynebacteriaceae</taxon>
        <taxon>Corynebacterium</taxon>
    </lineage>
</organism>
<keyword evidence="3" id="KW-1185">Reference proteome</keyword>
<dbReference type="InterPro" id="IPR006120">
    <property type="entry name" value="Resolvase_HTH_dom"/>
</dbReference>
<feature type="domain" description="Resolvase HTH" evidence="1">
    <location>
        <begin position="18"/>
        <end position="60"/>
    </location>
</feature>
<protein>
    <submittedName>
        <fullName evidence="2">Transposase</fullName>
    </submittedName>
</protein>
<proteinExistence type="predicted"/>
<dbReference type="Proteomes" id="UP000019226">
    <property type="component" value="Chromosome"/>
</dbReference>